<dbReference type="SMART" id="SM00636">
    <property type="entry name" value="Glyco_18"/>
    <property type="match status" value="1"/>
</dbReference>
<feature type="signal peptide" evidence="13">
    <location>
        <begin position="1"/>
        <end position="17"/>
    </location>
</feature>
<evidence type="ECO:0000256" key="11">
    <source>
        <dbReference type="RuleBase" id="RU000489"/>
    </source>
</evidence>
<dbReference type="InterPro" id="IPR001002">
    <property type="entry name" value="Chitin-bd_1"/>
</dbReference>
<keyword evidence="6" id="KW-0146">Chitin degradation</keyword>
<dbReference type="SUPFAM" id="SSF54106">
    <property type="entry name" value="LysM domain"/>
    <property type="match status" value="2"/>
</dbReference>
<name>A0A9P4H2M8_9PLEO</name>
<evidence type="ECO:0000256" key="3">
    <source>
        <dbReference type="ARBA" id="ARBA00012729"/>
    </source>
</evidence>
<dbReference type="PROSITE" id="PS51910">
    <property type="entry name" value="GH18_2"/>
    <property type="match status" value="1"/>
</dbReference>
<evidence type="ECO:0000313" key="17">
    <source>
        <dbReference type="Proteomes" id="UP000799777"/>
    </source>
</evidence>
<reference evidence="16" key="1">
    <citation type="journal article" date="2020" name="Stud. Mycol.">
        <title>101 Dothideomycetes genomes: a test case for predicting lifestyles and emergence of pathogens.</title>
        <authorList>
            <person name="Haridas S."/>
            <person name="Albert R."/>
            <person name="Binder M."/>
            <person name="Bloem J."/>
            <person name="Labutti K."/>
            <person name="Salamov A."/>
            <person name="Andreopoulos B."/>
            <person name="Baker S."/>
            <person name="Barry K."/>
            <person name="Bills G."/>
            <person name="Bluhm B."/>
            <person name="Cannon C."/>
            <person name="Castanera R."/>
            <person name="Culley D."/>
            <person name="Daum C."/>
            <person name="Ezra D."/>
            <person name="Gonzalez J."/>
            <person name="Henrissat B."/>
            <person name="Kuo A."/>
            <person name="Liang C."/>
            <person name="Lipzen A."/>
            <person name="Lutzoni F."/>
            <person name="Magnuson J."/>
            <person name="Mondo S."/>
            <person name="Nolan M."/>
            <person name="Ohm R."/>
            <person name="Pangilinan J."/>
            <person name="Park H.-J."/>
            <person name="Ramirez L."/>
            <person name="Alfaro M."/>
            <person name="Sun H."/>
            <person name="Tritt A."/>
            <person name="Yoshinaga Y."/>
            <person name="Zwiers L.-H."/>
            <person name="Turgeon B."/>
            <person name="Goodwin S."/>
            <person name="Spatafora J."/>
            <person name="Crous P."/>
            <person name="Grigoriev I."/>
        </authorList>
    </citation>
    <scope>NUCLEOTIDE SEQUENCE</scope>
    <source>
        <strain evidence="16">CBS 110217</strain>
    </source>
</reference>
<dbReference type="PANTHER" id="PTHR47700">
    <property type="entry name" value="V CHITINASE, PUTATIVE (AFU_ORTHOLOGUE AFUA_6G13720)-RELATED"/>
    <property type="match status" value="1"/>
</dbReference>
<dbReference type="GO" id="GO:0008843">
    <property type="term" value="F:endochitinase activity"/>
    <property type="evidence" value="ECO:0007669"/>
    <property type="project" value="UniProtKB-EC"/>
</dbReference>
<dbReference type="PROSITE" id="PS01095">
    <property type="entry name" value="GH18_1"/>
    <property type="match status" value="1"/>
</dbReference>
<feature type="compositionally biased region" description="Basic residues" evidence="12">
    <location>
        <begin position="1209"/>
        <end position="1220"/>
    </location>
</feature>
<dbReference type="EC" id="3.2.1.14" evidence="3"/>
<keyword evidence="13" id="KW-0732">Signal</keyword>
<dbReference type="SUPFAM" id="SSF57016">
    <property type="entry name" value="Plant lectins/antimicrobial peptides"/>
    <property type="match status" value="1"/>
</dbReference>
<keyword evidence="7" id="KW-0843">Virulence</keyword>
<evidence type="ECO:0000256" key="6">
    <source>
        <dbReference type="ARBA" id="ARBA00023024"/>
    </source>
</evidence>
<dbReference type="GO" id="GO:0006032">
    <property type="term" value="P:chitin catabolic process"/>
    <property type="evidence" value="ECO:0007669"/>
    <property type="project" value="UniProtKB-KW"/>
</dbReference>
<dbReference type="Gene3D" id="3.10.50.10">
    <property type="match status" value="1"/>
</dbReference>
<dbReference type="Pfam" id="PF00187">
    <property type="entry name" value="Chitin_bind_1"/>
    <property type="match status" value="1"/>
</dbReference>
<keyword evidence="9 11" id="KW-0326">Glycosidase</keyword>
<dbReference type="OrthoDB" id="73875at2759"/>
<accession>A0A9P4H2M8</accession>
<dbReference type="GO" id="GO:0000272">
    <property type="term" value="P:polysaccharide catabolic process"/>
    <property type="evidence" value="ECO:0007669"/>
    <property type="project" value="UniProtKB-KW"/>
</dbReference>
<keyword evidence="8" id="KW-0119">Carbohydrate metabolism</keyword>
<dbReference type="InterPro" id="IPR053214">
    <property type="entry name" value="LysM12-like"/>
</dbReference>
<protein>
    <recommendedName>
        <fullName evidence="3">chitinase</fullName>
        <ecNumber evidence="3">3.2.1.14</ecNumber>
    </recommendedName>
</protein>
<keyword evidence="4" id="KW-0147">Chitin-binding</keyword>
<dbReference type="SUPFAM" id="SSF54556">
    <property type="entry name" value="Chitinase insertion domain"/>
    <property type="match status" value="1"/>
</dbReference>
<feature type="domain" description="LysM" evidence="14">
    <location>
        <begin position="329"/>
        <end position="374"/>
    </location>
</feature>
<feature type="compositionally biased region" description="Gly residues" evidence="12">
    <location>
        <begin position="1236"/>
        <end position="1247"/>
    </location>
</feature>
<sequence length="1528" mass="166326">MRSIAIAFAFVACVARAAVDINGDPVTEPLESDEPSPIADPRTYYPDQHDCPLTCSDYANMHSWTPFFSIERLQRCEEPMLLQFSISKPLDDPKTTILIRSCTLGAQQPEVPINVTSVENPKKDETLIESSLDTAPACFANGTESTRDLNIFAAGNTKVNSTEVAKVLEGLGKFFDAKDNCNENVIFAYYQKTVASIYVGNGYGKATALSLLNAVGSSGVGSASTVAQICGSGSLPGGALGLFIDGSGDLVAAQRAAAAWSKGDCVETDGLSNARNLRDVKTWEIAGRNGTASNSTSSATNSTLARTVSAIPLTSKLQHPHPNHTHQCRYITVVSGDGCASLASKCEISGADFTKYNPSSTLCSTLQTGDYVCCSSGDPHTDPKPEAPKPGADGTCATHLIVENDSCDKLAKQYGITVDDIGKWNKGKTWAWTECKDMLLGYNMCLSEGATPLPPPQQGAECGPLVPGTQQPTNKSASLVDLNPCPLKACCSNWGFCGPFPEHCDIHAPPGGGPGTKLPGFKTTCVSNCGNEIKQNSGPPATFQRIGYYESWNLNRDCLWLKAKNANTDGSYTHIHWGFIEIDSTSFKPVIVDKHQQWVDFKKLKDVKKIVSFGGWAYSTEAATYNIIRNAIISNRDTFASNIAEFLNDEGLDGVDIDWEYPGAPDIMVGGSPIGQKGDGTAYLRFLTVLKQKVGTKSVSIAAPASYWYLKAFPIDRIAAVIDYIVYMTYDLHGQWDYGNVNAFDSCPSGKCIRSHVNLTETRNALSIITKAGVPNNKIFVGESSYGRSFHMATDGCWGPMCEYTGSRTKSDAEPGRCTGEGGYIALAEINEILGRSVGAKSFHDAASNSDIILYNGDYISYMTDTTKNTRRDDWKGLNFAGSIDWAVDLQEFSTDDFDAPTNNKKPGERGCVGGLDINVNTEDLCAFSCSFDFCPESLCECRVEGRIKALPAEVGGMDDIIAWDELDVDLNRLCKFACKHGYCPDNVCTHPVKDADEDGVVMYDPENDPTQFDYDAARQANAMNCLIYKDPKYRDDSVNQCYAPCKPAMDEAKEEGRTTNYGCVGFFPTAQYPNGIPWQKYPGTSYEVAPAKCSCDNWLLNEIADTIIEALPIIAQIGCYILMSSLKFVLDVGVEFLTGGAGKALDAGLDMAATAAQMASYFYPEEEDPEGAFSWWLSPCGGTELVPDEVKQIFNILNSIPDGVSSFKKPKNNKGKGSGKKGDDANPTDRSKPKGGTGKGPNGTGGSSTKKKCNIKPGEDLKRMGAAKNTLRRQKCVADKTQKSDMIVTSLRYKTNPTSLPVVKHCDAAHTQACYHYSSVIRNNRAWATLTCPPEAAATAHEMRRLAPASWSNQHDGAGWQDEQYRQEEYCDRDEYPPLYLLGPNSPEYVNSGRNANGQLIRWVPWNENQNAGKNWKSSCFIPPLEGSKLSDSEFERKFNAAPNKVNRNKRQVDQTFAEIEVDHRPEFSFGSWGHTGQPDRDDGLWDNPCWPNMLAPEDPGFALLTFDPYYGGAAPPYNYRGAAPTP</sequence>
<dbReference type="PANTHER" id="PTHR47700:SF2">
    <property type="entry name" value="CHITINASE"/>
    <property type="match status" value="1"/>
</dbReference>
<feature type="compositionally biased region" description="Basic and acidic residues" evidence="12">
    <location>
        <begin position="1221"/>
        <end position="1233"/>
    </location>
</feature>
<dbReference type="PROSITE" id="PS51782">
    <property type="entry name" value="LYSM"/>
    <property type="match status" value="2"/>
</dbReference>
<dbReference type="InterPro" id="IPR001579">
    <property type="entry name" value="Glyco_hydro_18_chit_AS"/>
</dbReference>
<feature type="region of interest" description="Disordered" evidence="12">
    <location>
        <begin position="1206"/>
        <end position="1274"/>
    </location>
</feature>
<proteinExistence type="inferred from homology"/>
<dbReference type="Gene3D" id="3.30.60.10">
    <property type="entry name" value="Endochitinase-like"/>
    <property type="match status" value="1"/>
</dbReference>
<dbReference type="InterPro" id="IPR036861">
    <property type="entry name" value="Endochitinase-like_sf"/>
</dbReference>
<evidence type="ECO:0000256" key="5">
    <source>
        <dbReference type="ARBA" id="ARBA00022801"/>
    </source>
</evidence>
<evidence type="ECO:0000256" key="10">
    <source>
        <dbReference type="ARBA" id="ARBA00023326"/>
    </source>
</evidence>
<dbReference type="EMBL" id="ML978230">
    <property type="protein sequence ID" value="KAF2027193.1"/>
    <property type="molecule type" value="Genomic_DNA"/>
</dbReference>
<dbReference type="Pfam" id="PF00704">
    <property type="entry name" value="Glyco_hydro_18"/>
    <property type="match status" value="1"/>
</dbReference>
<dbReference type="Gene3D" id="3.10.350.10">
    <property type="entry name" value="LysM domain"/>
    <property type="match status" value="2"/>
</dbReference>
<feature type="domain" description="LysM" evidence="14">
    <location>
        <begin position="397"/>
        <end position="446"/>
    </location>
</feature>
<dbReference type="CDD" id="cd02878">
    <property type="entry name" value="GH18_zymocin_alpha"/>
    <property type="match status" value="1"/>
</dbReference>
<dbReference type="InterPro" id="IPR029070">
    <property type="entry name" value="Chitinase_insertion_sf"/>
</dbReference>
<evidence type="ECO:0000256" key="4">
    <source>
        <dbReference type="ARBA" id="ARBA00022669"/>
    </source>
</evidence>
<dbReference type="SMART" id="SM00257">
    <property type="entry name" value="LysM"/>
    <property type="match status" value="2"/>
</dbReference>
<evidence type="ECO:0000313" key="16">
    <source>
        <dbReference type="EMBL" id="KAF2027193.1"/>
    </source>
</evidence>
<evidence type="ECO:0000256" key="1">
    <source>
        <dbReference type="ARBA" id="ARBA00000822"/>
    </source>
</evidence>
<gene>
    <name evidence="16" type="ORF">EK21DRAFT_72495</name>
</gene>
<evidence type="ECO:0000256" key="9">
    <source>
        <dbReference type="ARBA" id="ARBA00023295"/>
    </source>
</evidence>
<dbReference type="InterPro" id="IPR017853">
    <property type="entry name" value="GH"/>
</dbReference>
<dbReference type="InterPro" id="IPR001223">
    <property type="entry name" value="Glyco_hydro18_cat"/>
</dbReference>
<evidence type="ECO:0000256" key="2">
    <source>
        <dbReference type="ARBA" id="ARBA00008682"/>
    </source>
</evidence>
<feature type="domain" description="GH18" evidence="15">
    <location>
        <begin position="543"/>
        <end position="912"/>
    </location>
</feature>
<evidence type="ECO:0000259" key="14">
    <source>
        <dbReference type="PROSITE" id="PS51782"/>
    </source>
</evidence>
<keyword evidence="5 11" id="KW-0378">Hydrolase</keyword>
<evidence type="ECO:0000256" key="7">
    <source>
        <dbReference type="ARBA" id="ARBA00023026"/>
    </source>
</evidence>
<evidence type="ECO:0000256" key="13">
    <source>
        <dbReference type="SAM" id="SignalP"/>
    </source>
</evidence>
<comment type="catalytic activity">
    <reaction evidence="1">
        <text>Random endo-hydrolysis of N-acetyl-beta-D-glucosaminide (1-&gt;4)-beta-linkages in chitin and chitodextrins.</text>
        <dbReference type="EC" id="3.2.1.14"/>
    </reaction>
</comment>
<dbReference type="CDD" id="cd00035">
    <property type="entry name" value="ChtBD1"/>
    <property type="match status" value="1"/>
</dbReference>
<evidence type="ECO:0000256" key="12">
    <source>
        <dbReference type="SAM" id="MobiDB-lite"/>
    </source>
</evidence>
<dbReference type="Pfam" id="PF01476">
    <property type="entry name" value="LysM"/>
    <property type="match status" value="1"/>
</dbReference>
<dbReference type="GO" id="GO:0008061">
    <property type="term" value="F:chitin binding"/>
    <property type="evidence" value="ECO:0007669"/>
    <property type="project" value="UniProtKB-KW"/>
</dbReference>
<comment type="similarity">
    <text evidence="2">Belongs to the glycosyl hydrolase 18 family. Chitinase class V subfamily.</text>
</comment>
<organism evidence="16 17">
    <name type="scientific">Setomelanomma holmii</name>
    <dbReference type="NCBI Taxonomy" id="210430"/>
    <lineage>
        <taxon>Eukaryota</taxon>
        <taxon>Fungi</taxon>
        <taxon>Dikarya</taxon>
        <taxon>Ascomycota</taxon>
        <taxon>Pezizomycotina</taxon>
        <taxon>Dothideomycetes</taxon>
        <taxon>Pleosporomycetidae</taxon>
        <taxon>Pleosporales</taxon>
        <taxon>Pleosporineae</taxon>
        <taxon>Phaeosphaeriaceae</taxon>
        <taxon>Setomelanomma</taxon>
    </lineage>
</organism>
<dbReference type="Proteomes" id="UP000799777">
    <property type="component" value="Unassembled WGS sequence"/>
</dbReference>
<dbReference type="InterPro" id="IPR036779">
    <property type="entry name" value="LysM_dom_sf"/>
</dbReference>
<feature type="chain" id="PRO_5040350744" description="chitinase" evidence="13">
    <location>
        <begin position="18"/>
        <end position="1528"/>
    </location>
</feature>
<evidence type="ECO:0000259" key="15">
    <source>
        <dbReference type="PROSITE" id="PS51910"/>
    </source>
</evidence>
<comment type="caution">
    <text evidence="16">The sequence shown here is derived from an EMBL/GenBank/DDBJ whole genome shotgun (WGS) entry which is preliminary data.</text>
</comment>
<keyword evidence="17" id="KW-1185">Reference proteome</keyword>
<dbReference type="CDD" id="cd00118">
    <property type="entry name" value="LysM"/>
    <property type="match status" value="1"/>
</dbReference>
<dbReference type="SUPFAM" id="SSF51445">
    <property type="entry name" value="(Trans)glycosidases"/>
    <property type="match status" value="1"/>
</dbReference>
<dbReference type="Gene3D" id="3.20.20.80">
    <property type="entry name" value="Glycosidases"/>
    <property type="match status" value="1"/>
</dbReference>
<dbReference type="InterPro" id="IPR018392">
    <property type="entry name" value="LysM"/>
</dbReference>
<evidence type="ECO:0000256" key="8">
    <source>
        <dbReference type="ARBA" id="ARBA00023277"/>
    </source>
</evidence>
<keyword evidence="10" id="KW-0624">Polysaccharide degradation</keyword>
<dbReference type="InterPro" id="IPR011583">
    <property type="entry name" value="Chitinase_II/V-like_cat"/>
</dbReference>